<dbReference type="VEuPathDB" id="VectorBase:GPPI041196"/>
<organism evidence="2 3">
    <name type="scientific">Glossina palpalis gambiensis</name>
    <dbReference type="NCBI Taxonomy" id="67801"/>
    <lineage>
        <taxon>Eukaryota</taxon>
        <taxon>Metazoa</taxon>
        <taxon>Ecdysozoa</taxon>
        <taxon>Arthropoda</taxon>
        <taxon>Hexapoda</taxon>
        <taxon>Insecta</taxon>
        <taxon>Pterygota</taxon>
        <taxon>Neoptera</taxon>
        <taxon>Endopterygota</taxon>
        <taxon>Diptera</taxon>
        <taxon>Brachycera</taxon>
        <taxon>Muscomorpha</taxon>
        <taxon>Hippoboscoidea</taxon>
        <taxon>Glossinidae</taxon>
        <taxon>Glossina</taxon>
    </lineage>
</organism>
<dbReference type="EnsemblMetazoa" id="GPPI041196-RA">
    <property type="protein sequence ID" value="GPPI041196-PA"/>
    <property type="gene ID" value="GPPI041196"/>
</dbReference>
<keyword evidence="1" id="KW-0472">Membrane</keyword>
<keyword evidence="3" id="KW-1185">Reference proteome</keyword>
<feature type="transmembrane region" description="Helical" evidence="1">
    <location>
        <begin position="32"/>
        <end position="49"/>
    </location>
</feature>
<reference evidence="3" key="1">
    <citation type="submission" date="2015-01" db="EMBL/GenBank/DDBJ databases">
        <authorList>
            <person name="Aksoy S."/>
            <person name="Warren W."/>
            <person name="Wilson R.K."/>
        </authorList>
    </citation>
    <scope>NUCLEOTIDE SEQUENCE [LARGE SCALE GENOMIC DNA]</scope>
    <source>
        <strain evidence="3">IAEA</strain>
    </source>
</reference>
<accession>A0A1B0BUW6</accession>
<dbReference type="EMBL" id="JXJN01020939">
    <property type="status" value="NOT_ANNOTATED_CDS"/>
    <property type="molecule type" value="Genomic_DNA"/>
</dbReference>
<name>A0A1B0BUW6_9MUSC</name>
<dbReference type="Proteomes" id="UP000092460">
    <property type="component" value="Unassembled WGS sequence"/>
</dbReference>
<protein>
    <submittedName>
        <fullName evidence="2">Uncharacterized protein</fullName>
    </submittedName>
</protein>
<proteinExistence type="predicted"/>
<evidence type="ECO:0000313" key="2">
    <source>
        <dbReference type="EnsemblMetazoa" id="GPPI041196-PA"/>
    </source>
</evidence>
<dbReference type="AlphaFoldDB" id="A0A1B0BUW6"/>
<sequence>MKSDILKTQTTCGLVANNVTNKLVTAEAEMKYLNWSLLSSGLLFINQYFNYVVPTIWFH</sequence>
<dbReference type="STRING" id="67801.A0A1B0BUW6"/>
<evidence type="ECO:0000256" key="1">
    <source>
        <dbReference type="SAM" id="Phobius"/>
    </source>
</evidence>
<keyword evidence="1" id="KW-1133">Transmembrane helix</keyword>
<keyword evidence="1" id="KW-0812">Transmembrane</keyword>
<reference evidence="2" key="2">
    <citation type="submission" date="2020-05" db="UniProtKB">
        <authorList>
            <consortium name="EnsemblMetazoa"/>
        </authorList>
    </citation>
    <scope>IDENTIFICATION</scope>
    <source>
        <strain evidence="2">IAEA</strain>
    </source>
</reference>
<evidence type="ECO:0000313" key="3">
    <source>
        <dbReference type="Proteomes" id="UP000092460"/>
    </source>
</evidence>